<comment type="function">
    <text evidence="17">Catalyzes the conjugation of the 1'-hydroxyl group of D-myo-inositol-3-phosphate (also named L-myo-inositol-1-phosphate) with a lipid tail of cytidine diphosphate diacylglycerol (CDP-DAG), forming phosphatidylinositol phosphate (PIP) and CMP. PIP is a precursor of phosphatidylinositol (PI) which is an essential lipid required for cell wall formation.</text>
</comment>
<evidence type="ECO:0000256" key="16">
    <source>
        <dbReference type="ARBA" id="ARBA00048865"/>
    </source>
</evidence>
<feature type="compositionally biased region" description="Low complexity" evidence="19">
    <location>
        <begin position="205"/>
        <end position="214"/>
    </location>
</feature>
<accession>A0ABP9QSL4</accession>
<evidence type="ECO:0000313" key="21">
    <source>
        <dbReference type="Proteomes" id="UP001428817"/>
    </source>
</evidence>
<dbReference type="EC" id="2.7.8.-" evidence="17"/>
<evidence type="ECO:0000256" key="19">
    <source>
        <dbReference type="SAM" id="MobiDB-lite"/>
    </source>
</evidence>
<feature type="region of interest" description="Disordered" evidence="19">
    <location>
        <begin position="205"/>
        <end position="224"/>
    </location>
</feature>
<comment type="pathway">
    <text evidence="2 17">Phospholipid metabolism; phosphatidylinositol phosphate biosynthesis.</text>
</comment>
<keyword evidence="7 17" id="KW-0808">Transferase</keyword>
<comment type="subunit">
    <text evidence="5 17">Homodimer.</text>
</comment>
<comment type="caution">
    <text evidence="20">The sequence shown here is derived from an EMBL/GenBank/DDBJ whole genome shotgun (WGS) entry which is preliminary data.</text>
</comment>
<evidence type="ECO:0000256" key="5">
    <source>
        <dbReference type="ARBA" id="ARBA00011738"/>
    </source>
</evidence>
<comment type="subcellular location">
    <subcellularLocation>
        <location evidence="1 17">Cell membrane</location>
        <topology evidence="1 17">Multi-pass membrane protein</topology>
    </subcellularLocation>
</comment>
<keyword evidence="8 17" id="KW-0812">Transmembrane</keyword>
<keyword evidence="10 17" id="KW-0460">Magnesium</keyword>
<keyword evidence="17" id="KW-1208">Phospholipid metabolism</keyword>
<comment type="catalytic activity">
    <reaction evidence="16 17">
        <text>a CDP-1,2-diacyl-sn-glycerol + 1D-myo-inositol 3-phosphate = a 1,2-diacyl-sn-glycero-3-phospho-(1D-myo-inositol-3-phosphate) + CMP + H(+)</text>
        <dbReference type="Rhea" id="RHEA:60504"/>
        <dbReference type="ChEBI" id="CHEBI:15378"/>
        <dbReference type="ChEBI" id="CHEBI:58088"/>
        <dbReference type="ChEBI" id="CHEBI:58332"/>
        <dbReference type="ChEBI" id="CHEBI:58401"/>
        <dbReference type="ChEBI" id="CHEBI:60377"/>
    </reaction>
</comment>
<dbReference type="Gene3D" id="1.20.120.1760">
    <property type="match status" value="1"/>
</dbReference>
<evidence type="ECO:0000256" key="13">
    <source>
        <dbReference type="ARBA" id="ARBA00023935"/>
    </source>
</evidence>
<dbReference type="InterPro" id="IPR000462">
    <property type="entry name" value="CDP-OH_P_trans"/>
</dbReference>
<feature type="binding site" evidence="17">
    <location>
        <position position="75"/>
    </location>
    <ligand>
        <name>a CDP-1,2-diacyl-sn-glycerol</name>
        <dbReference type="ChEBI" id="CHEBI:58332"/>
    </ligand>
</feature>
<comment type="pathway">
    <text evidence="3">Lipid metabolism.</text>
</comment>
<keyword evidence="17" id="KW-0594">Phospholipid biosynthesis</keyword>
<dbReference type="NCBIfam" id="NF045883">
    <property type="entry name" value="PIPSynth"/>
    <property type="match status" value="1"/>
</dbReference>
<evidence type="ECO:0000256" key="17">
    <source>
        <dbReference type="HAMAP-Rule" id="MF_02241"/>
    </source>
</evidence>
<dbReference type="PROSITE" id="PS00379">
    <property type="entry name" value="CDP_ALCOHOL_P_TRANSF"/>
    <property type="match status" value="1"/>
</dbReference>
<feature type="binding site" evidence="17">
    <location>
        <position position="88"/>
    </location>
    <ligand>
        <name>Mg(2+)</name>
        <dbReference type="ChEBI" id="CHEBI:18420"/>
        <label>1</label>
    </ligand>
</feature>
<keyword evidence="21" id="KW-1185">Reference proteome</keyword>
<feature type="binding site" evidence="17">
    <location>
        <position position="88"/>
    </location>
    <ligand>
        <name>Mg(2+)</name>
        <dbReference type="ChEBI" id="CHEBI:18420"/>
        <label>2</label>
    </ligand>
</feature>
<feature type="transmembrane region" description="Helical" evidence="17">
    <location>
        <begin position="30"/>
        <end position="48"/>
    </location>
</feature>
<evidence type="ECO:0000256" key="10">
    <source>
        <dbReference type="ARBA" id="ARBA00022842"/>
    </source>
</evidence>
<evidence type="ECO:0000256" key="11">
    <source>
        <dbReference type="ARBA" id="ARBA00022989"/>
    </source>
</evidence>
<feature type="transmembrane region" description="Helical" evidence="17">
    <location>
        <begin position="155"/>
        <end position="181"/>
    </location>
</feature>
<name>A0ABP9QSL4_9PSEU</name>
<proteinExistence type="inferred from homology"/>
<evidence type="ECO:0000313" key="20">
    <source>
        <dbReference type="EMBL" id="GAA5166720.1"/>
    </source>
</evidence>
<dbReference type="HAMAP" id="MF_02241">
    <property type="entry name" value="PIP_synthase"/>
    <property type="match status" value="1"/>
</dbReference>
<evidence type="ECO:0000256" key="4">
    <source>
        <dbReference type="ARBA" id="ARBA00010441"/>
    </source>
</evidence>
<keyword evidence="12 17" id="KW-0472">Membrane</keyword>
<comment type="caution">
    <text evidence="17">Lacks conserved residue(s) required for the propagation of feature annotation.</text>
</comment>
<evidence type="ECO:0000256" key="15">
    <source>
        <dbReference type="ARBA" id="ARBA00033137"/>
    </source>
</evidence>
<dbReference type="Pfam" id="PF01066">
    <property type="entry name" value="CDP-OH_P_transf"/>
    <property type="match status" value="1"/>
</dbReference>
<comment type="cofactor">
    <cofactor evidence="17">
        <name>Mg(2+)</name>
        <dbReference type="ChEBI" id="CHEBI:18420"/>
    </cofactor>
    <text evidence="17">Contains a di-nuclear catalytic Mg(2+) center.</text>
</comment>
<evidence type="ECO:0000256" key="12">
    <source>
        <dbReference type="ARBA" id="ARBA00023136"/>
    </source>
</evidence>
<evidence type="ECO:0000256" key="7">
    <source>
        <dbReference type="ARBA" id="ARBA00022679"/>
    </source>
</evidence>
<dbReference type="Proteomes" id="UP001428817">
    <property type="component" value="Unassembled WGS sequence"/>
</dbReference>
<evidence type="ECO:0000256" key="8">
    <source>
        <dbReference type="ARBA" id="ARBA00022692"/>
    </source>
</evidence>
<dbReference type="InterPro" id="IPR044268">
    <property type="entry name" value="PIP_synthase_PgsA1"/>
</dbReference>
<feature type="binding site" evidence="17">
    <location>
        <position position="92"/>
    </location>
    <ligand>
        <name>Mg(2+)</name>
        <dbReference type="ChEBI" id="CHEBI:18420"/>
        <label>2</label>
    </ligand>
</feature>
<evidence type="ECO:0000256" key="2">
    <source>
        <dbReference type="ARBA" id="ARBA00004805"/>
    </source>
</evidence>
<keyword evidence="9 17" id="KW-0479">Metal-binding</keyword>
<feature type="binding site" evidence="17">
    <location>
        <position position="70"/>
    </location>
    <ligand>
        <name>Mg(2+)</name>
        <dbReference type="ChEBI" id="CHEBI:18420"/>
        <label>1</label>
    </ligand>
</feature>
<sequence length="224" mass="22692">MLDNIVARASVGRVTDPLGRALVRWGIPPDLVTVVGTVGTVAAAAWFMPKGQLFAGACVMTAFVLFDLVDGAMARAAGNPTPFGAVLDSTCDRIADGALFAGLVWWCLQIGDQPHTAVAAMISLVAGQVVSYLKARAEASGLSAQGGLVERAERLILALLGTALEGLGVPGALGVALWLLAVGSVITLGQRLVAVHRSAAGAERSAEAEAAQSAPPDEGLAAGE</sequence>
<evidence type="ECO:0000256" key="6">
    <source>
        <dbReference type="ARBA" id="ARBA00022475"/>
    </source>
</evidence>
<feature type="binding site" evidence="17">
    <location>
        <position position="67"/>
    </location>
    <ligand>
        <name>Mg(2+)</name>
        <dbReference type="ChEBI" id="CHEBI:18420"/>
        <label>1</label>
    </ligand>
</feature>
<dbReference type="RefSeq" id="WP_425572283.1">
    <property type="nucleotide sequence ID" value="NZ_BAABJP010000036.1"/>
</dbReference>
<feature type="binding site" evidence="17">
    <location>
        <position position="67"/>
    </location>
    <ligand>
        <name>Mg(2+)</name>
        <dbReference type="ChEBI" id="CHEBI:18420"/>
        <label>2</label>
    </ligand>
</feature>
<feature type="active site" description="Proton acceptor" evidence="17">
    <location>
        <position position="92"/>
    </location>
</feature>
<evidence type="ECO:0000256" key="18">
    <source>
        <dbReference type="RuleBase" id="RU003750"/>
    </source>
</evidence>
<feature type="transmembrane region" description="Helical" evidence="17">
    <location>
        <begin position="54"/>
        <end position="73"/>
    </location>
</feature>
<dbReference type="InterPro" id="IPR043130">
    <property type="entry name" value="CDP-OH_PTrfase_TM_dom"/>
</dbReference>
<gene>
    <name evidence="20" type="ORF">GCM10023321_58280</name>
</gene>
<reference evidence="21" key="1">
    <citation type="journal article" date="2019" name="Int. J. Syst. Evol. Microbiol.">
        <title>The Global Catalogue of Microorganisms (GCM) 10K type strain sequencing project: providing services to taxonomists for standard genome sequencing and annotation.</title>
        <authorList>
            <consortium name="The Broad Institute Genomics Platform"/>
            <consortium name="The Broad Institute Genome Sequencing Center for Infectious Disease"/>
            <person name="Wu L."/>
            <person name="Ma J."/>
        </authorList>
    </citation>
    <scope>NUCLEOTIDE SEQUENCE [LARGE SCALE GENOMIC DNA]</scope>
    <source>
        <strain evidence="21">JCM 18303</strain>
    </source>
</reference>
<evidence type="ECO:0000256" key="9">
    <source>
        <dbReference type="ARBA" id="ARBA00022723"/>
    </source>
</evidence>
<keyword evidence="17" id="KW-0444">Lipid biosynthesis</keyword>
<evidence type="ECO:0000256" key="14">
    <source>
        <dbReference type="ARBA" id="ARBA00024082"/>
    </source>
</evidence>
<comment type="similarity">
    <text evidence="4 17 18">Belongs to the CDP-alcohol phosphatidyltransferase class-I family.</text>
</comment>
<keyword evidence="17" id="KW-0443">Lipid metabolism</keyword>
<organism evidence="20 21">
    <name type="scientific">Pseudonocardia eucalypti</name>
    <dbReference type="NCBI Taxonomy" id="648755"/>
    <lineage>
        <taxon>Bacteria</taxon>
        <taxon>Bacillati</taxon>
        <taxon>Actinomycetota</taxon>
        <taxon>Actinomycetes</taxon>
        <taxon>Pseudonocardiales</taxon>
        <taxon>Pseudonocardiaceae</taxon>
        <taxon>Pseudonocardia</taxon>
    </lineage>
</organism>
<keyword evidence="11 17" id="KW-1133">Transmembrane helix</keyword>
<evidence type="ECO:0000256" key="3">
    <source>
        <dbReference type="ARBA" id="ARBA00005189"/>
    </source>
</evidence>
<feature type="binding site" evidence="17">
    <location>
        <position position="81"/>
    </location>
    <ligand>
        <name>a CDP-1,2-diacyl-sn-glycerol</name>
        <dbReference type="ChEBI" id="CHEBI:58332"/>
    </ligand>
</feature>
<evidence type="ECO:0000256" key="1">
    <source>
        <dbReference type="ARBA" id="ARBA00004651"/>
    </source>
</evidence>
<feature type="binding site" evidence="17">
    <location>
        <begin position="30"/>
        <end position="33"/>
    </location>
    <ligand>
        <name>a CDP-1,2-diacyl-sn-glycerol</name>
        <dbReference type="ChEBI" id="CHEBI:58332"/>
    </ligand>
</feature>
<feature type="binding site" evidence="17">
    <location>
        <position position="71"/>
    </location>
    <ligand>
        <name>a CDP-1,2-diacyl-sn-glycerol</name>
        <dbReference type="ChEBI" id="CHEBI:58332"/>
    </ligand>
</feature>
<keyword evidence="6 17" id="KW-1003">Cell membrane</keyword>
<protein>
    <recommendedName>
        <fullName evidence="14 17">Phosphatidylinositol phosphate synthase</fullName>
        <shortName evidence="17">PIP synthase</shortName>
        <ecNumber evidence="17">2.7.8.-</ecNumber>
    </recommendedName>
    <alternativeName>
        <fullName evidence="15 17">CDP-diacylglycerol--D-myo-inositol-3-phosphate 3-phosphatidyltransferase</fullName>
    </alternativeName>
</protein>
<comment type="catalytic activity">
    <reaction evidence="13 17">
        <text>1,2-di-(9Z-octadecenoyl)-sn-glycero-3-cytidine-5'-diphosphate + 1D-myo-inositol 3-phosphate = 1,2-di-(9Z-octadecenoyl)-sn-glycero-3-phospho-(1D-myo-inositol-3-phosphate) + CMP + H(+)</text>
        <dbReference type="Rhea" id="RHEA:61216"/>
        <dbReference type="ChEBI" id="CHEBI:15378"/>
        <dbReference type="ChEBI" id="CHEBI:58401"/>
        <dbReference type="ChEBI" id="CHEBI:60377"/>
        <dbReference type="ChEBI" id="CHEBI:85356"/>
        <dbReference type="ChEBI" id="CHEBI:144472"/>
    </reaction>
</comment>
<dbReference type="EMBL" id="BAABJP010000036">
    <property type="protein sequence ID" value="GAA5166720.1"/>
    <property type="molecule type" value="Genomic_DNA"/>
</dbReference>
<dbReference type="InterPro" id="IPR048254">
    <property type="entry name" value="CDP_ALCOHOL_P_TRANSF_CS"/>
</dbReference>